<dbReference type="SUPFAM" id="SSF52374">
    <property type="entry name" value="Nucleotidylyl transferase"/>
    <property type="match status" value="1"/>
</dbReference>
<dbReference type="InterPro" id="IPR014729">
    <property type="entry name" value="Rossmann-like_a/b/a_fold"/>
</dbReference>
<evidence type="ECO:0000256" key="2">
    <source>
        <dbReference type="ARBA" id="ARBA00022695"/>
    </source>
</evidence>
<dbReference type="NCBIfam" id="TIGR00125">
    <property type="entry name" value="cyt_tran_rel"/>
    <property type="match status" value="1"/>
</dbReference>
<dbReference type="Proteomes" id="UP000237755">
    <property type="component" value="Unassembled WGS sequence"/>
</dbReference>
<dbReference type="Pfam" id="PF01467">
    <property type="entry name" value="CTP_transf_like"/>
    <property type="match status" value="1"/>
</dbReference>
<name>A0ABX5AYB4_9MICO</name>
<dbReference type="EMBL" id="MPZN01000007">
    <property type="protein sequence ID" value="PPL19878.1"/>
    <property type="molecule type" value="Genomic_DNA"/>
</dbReference>
<sequence>MAHADAGGRIRHRVGYAGGAFDLFHVGHLNILRHARSQCDYLIAGVVSDEVLLHTRGTRPVVPLSERLEIVRHISFVDEAVAETALDKLETWQRVGFDIYFKGDDWKGTDRGQALELAFADVGVEVIYFPYTMTTSSTALRRALDALTAGPPAVHGRVEPRRASR</sequence>
<proteinExistence type="predicted"/>
<protein>
    <submittedName>
        <fullName evidence="4">Cytidyltransferase</fullName>
    </submittedName>
</protein>
<accession>A0ABX5AYB4</accession>
<keyword evidence="2" id="KW-0548">Nucleotidyltransferase</keyword>
<reference evidence="4 5" key="1">
    <citation type="journal article" date="2008" name="Int. J. Syst. Evol. Microbiol.">
        <title>Leifsonia pindariensis sp. nov., isolated from the Pindari glacier of the Indian Himalayas, and emended description of the genus Leifsonia.</title>
        <authorList>
            <person name="Reddy G.S."/>
            <person name="Prabagaran S.R."/>
            <person name="Shivaji S."/>
        </authorList>
    </citation>
    <scope>NUCLEOTIDE SEQUENCE [LARGE SCALE GENOMIC DNA]</scope>
    <source>
        <strain evidence="4 5">PON 10</strain>
    </source>
</reference>
<evidence type="ECO:0000313" key="5">
    <source>
        <dbReference type="Proteomes" id="UP000237755"/>
    </source>
</evidence>
<evidence type="ECO:0000259" key="3">
    <source>
        <dbReference type="Pfam" id="PF01467"/>
    </source>
</evidence>
<dbReference type="RefSeq" id="WP_104474432.1">
    <property type="nucleotide sequence ID" value="NZ_MPZN01000007.1"/>
</dbReference>
<gene>
    <name evidence="4" type="ORF">GY24_03760</name>
</gene>
<organism evidence="4 5">
    <name type="scientific">Microterricola pindariensis</name>
    <dbReference type="NCBI Taxonomy" id="478010"/>
    <lineage>
        <taxon>Bacteria</taxon>
        <taxon>Bacillati</taxon>
        <taxon>Actinomycetota</taxon>
        <taxon>Actinomycetes</taxon>
        <taxon>Micrococcales</taxon>
        <taxon>Microbacteriaceae</taxon>
        <taxon>Microterricola</taxon>
    </lineage>
</organism>
<keyword evidence="1" id="KW-0808">Transferase</keyword>
<evidence type="ECO:0000313" key="4">
    <source>
        <dbReference type="EMBL" id="PPL19878.1"/>
    </source>
</evidence>
<comment type="caution">
    <text evidence="4">The sequence shown here is derived from an EMBL/GenBank/DDBJ whole genome shotgun (WGS) entry which is preliminary data.</text>
</comment>
<evidence type="ECO:0000256" key="1">
    <source>
        <dbReference type="ARBA" id="ARBA00022679"/>
    </source>
</evidence>
<dbReference type="PANTHER" id="PTHR43793:SF1">
    <property type="entry name" value="FAD SYNTHASE"/>
    <property type="match status" value="1"/>
</dbReference>
<dbReference type="InterPro" id="IPR004821">
    <property type="entry name" value="Cyt_trans-like"/>
</dbReference>
<dbReference type="InterPro" id="IPR050385">
    <property type="entry name" value="Archaeal_FAD_synthase"/>
</dbReference>
<keyword evidence="5" id="KW-1185">Reference proteome</keyword>
<dbReference type="Gene3D" id="3.40.50.620">
    <property type="entry name" value="HUPs"/>
    <property type="match status" value="1"/>
</dbReference>
<feature type="domain" description="Cytidyltransferase-like" evidence="3">
    <location>
        <begin position="16"/>
        <end position="142"/>
    </location>
</feature>
<dbReference type="PANTHER" id="PTHR43793">
    <property type="entry name" value="FAD SYNTHASE"/>
    <property type="match status" value="1"/>
</dbReference>